<evidence type="ECO:0000313" key="2">
    <source>
        <dbReference type="Proteomes" id="UP000253141"/>
    </source>
</evidence>
<name>A0A369IAV5_9BACT</name>
<dbReference type="AlphaFoldDB" id="A0A369IAV5"/>
<organism evidence="1 2">
    <name type="scientific">Runella aurantiaca</name>
    <dbReference type="NCBI Taxonomy" id="2282308"/>
    <lineage>
        <taxon>Bacteria</taxon>
        <taxon>Pseudomonadati</taxon>
        <taxon>Bacteroidota</taxon>
        <taxon>Cytophagia</taxon>
        <taxon>Cytophagales</taxon>
        <taxon>Spirosomataceae</taxon>
        <taxon>Runella</taxon>
    </lineage>
</organism>
<dbReference type="Proteomes" id="UP000253141">
    <property type="component" value="Unassembled WGS sequence"/>
</dbReference>
<reference evidence="1 2" key="1">
    <citation type="submission" date="2018-07" db="EMBL/GenBank/DDBJ databases">
        <title>Genome analysis of Runella aurantiaca.</title>
        <authorList>
            <person name="Yang X."/>
        </authorList>
    </citation>
    <scope>NUCLEOTIDE SEQUENCE [LARGE SCALE GENOMIC DNA]</scope>
    <source>
        <strain evidence="1 2">YX9</strain>
    </source>
</reference>
<comment type="caution">
    <text evidence="1">The sequence shown here is derived from an EMBL/GenBank/DDBJ whole genome shotgun (WGS) entry which is preliminary data.</text>
</comment>
<protein>
    <submittedName>
        <fullName evidence="1">Uncharacterized protein</fullName>
    </submittedName>
</protein>
<dbReference type="EMBL" id="QPIW01000009">
    <property type="protein sequence ID" value="RDB05415.1"/>
    <property type="molecule type" value="Genomic_DNA"/>
</dbReference>
<accession>A0A369IAV5</accession>
<dbReference type="OrthoDB" id="955741at2"/>
<dbReference type="Pfam" id="PF19666">
    <property type="entry name" value="DUF6169"/>
    <property type="match status" value="1"/>
</dbReference>
<dbReference type="RefSeq" id="WP_114461434.1">
    <property type="nucleotide sequence ID" value="NZ_QPIW01000009.1"/>
</dbReference>
<gene>
    <name evidence="1" type="ORF">DVG78_12560</name>
</gene>
<sequence length="169" mass="19427">MGNSQTPYQIEFLGGKDNVYFFFTKFKVGYLVKFKPSFYVLDADPAIADHVYELVIARIEKPEGPIPPDEQILHTIAAIAEDFFKKEQNIAIYVCDDSDGRGKARKRKFDGWFVYLNFEGRGFMKIDQGFHEADGFSYSASLIFKSENQLKIQIITALDELADRYNQPK</sequence>
<proteinExistence type="predicted"/>
<evidence type="ECO:0000313" key="1">
    <source>
        <dbReference type="EMBL" id="RDB05415.1"/>
    </source>
</evidence>
<dbReference type="InterPro" id="IPR046167">
    <property type="entry name" value="DUF6169"/>
</dbReference>
<keyword evidence="2" id="KW-1185">Reference proteome</keyword>